<protein>
    <recommendedName>
        <fullName evidence="3">TonB-dependent receptor plug domain-containing protein</fullName>
    </recommendedName>
</protein>
<evidence type="ECO:0008006" key="3">
    <source>
        <dbReference type="Google" id="ProtNLM"/>
    </source>
</evidence>
<name>A0A369PTP9_9SPHI</name>
<accession>A0A369PTP9</accession>
<evidence type="ECO:0000313" key="1">
    <source>
        <dbReference type="EMBL" id="RDC55662.1"/>
    </source>
</evidence>
<comment type="caution">
    <text evidence="1">The sequence shown here is derived from an EMBL/GenBank/DDBJ whole genome shotgun (WGS) entry which is preliminary data.</text>
</comment>
<keyword evidence="2" id="KW-1185">Reference proteome</keyword>
<dbReference type="AlphaFoldDB" id="A0A369PTP9"/>
<proteinExistence type="predicted"/>
<dbReference type="Proteomes" id="UP000253961">
    <property type="component" value="Unassembled WGS sequence"/>
</dbReference>
<dbReference type="EMBL" id="QPKV01000006">
    <property type="protein sequence ID" value="RDC55662.1"/>
    <property type="molecule type" value="Genomic_DNA"/>
</dbReference>
<gene>
    <name evidence="1" type="ORF">DU508_15425</name>
</gene>
<organism evidence="1 2">
    <name type="scientific">Pedobacter chinensis</name>
    <dbReference type="NCBI Taxonomy" id="2282421"/>
    <lineage>
        <taxon>Bacteria</taxon>
        <taxon>Pseudomonadati</taxon>
        <taxon>Bacteroidota</taxon>
        <taxon>Sphingobacteriia</taxon>
        <taxon>Sphingobacteriales</taxon>
        <taxon>Sphingobacteriaceae</taxon>
        <taxon>Pedobacter</taxon>
    </lineage>
</organism>
<dbReference type="SUPFAM" id="SSF56935">
    <property type="entry name" value="Porins"/>
    <property type="match status" value="1"/>
</dbReference>
<sequence>MPGPDASDILRKVPMINVDGNGAISVLGSANIKVLIDGKPFKMYAFSIADALRAIRREYGQDRVITSPSSRYDAQGTHAVVNNITRKIRFISSIRNS</sequence>
<evidence type="ECO:0000313" key="2">
    <source>
        <dbReference type="Proteomes" id="UP000253961"/>
    </source>
</evidence>
<reference evidence="1 2" key="1">
    <citation type="submission" date="2018-07" db="EMBL/GenBank/DDBJ databases">
        <title>Pedobacter sp. nov., isolated from soil.</title>
        <authorList>
            <person name="Zhou L.Y."/>
            <person name="Du Z.J."/>
        </authorList>
    </citation>
    <scope>NUCLEOTIDE SEQUENCE [LARGE SCALE GENOMIC DNA]</scope>
    <source>
        <strain evidence="1 2">JDX94</strain>
    </source>
</reference>